<feature type="region of interest" description="Disordered" evidence="11">
    <location>
        <begin position="1595"/>
        <end position="1628"/>
    </location>
</feature>
<feature type="region of interest" description="Disordered" evidence="11">
    <location>
        <begin position="29"/>
        <end position="54"/>
    </location>
</feature>
<dbReference type="EMBL" id="JAOPHQ010005422">
    <property type="protein sequence ID" value="KAK0135496.1"/>
    <property type="molecule type" value="Genomic_DNA"/>
</dbReference>
<dbReference type="FunFam" id="3.30.450.20:FF:000013">
    <property type="entry name" value="Period circadian protein homolog 2"/>
    <property type="match status" value="1"/>
</dbReference>
<dbReference type="PANTHER" id="PTHR11269">
    <property type="entry name" value="PERIOD CIRCADIAN PROTEIN"/>
    <property type="match status" value="1"/>
</dbReference>
<dbReference type="Pfam" id="PF12114">
    <property type="entry name" value="Period_C"/>
    <property type="match status" value="2"/>
</dbReference>
<feature type="compositionally biased region" description="Low complexity" evidence="11">
    <location>
        <begin position="1435"/>
        <end position="1478"/>
    </location>
</feature>
<feature type="domain" description="PAS" evidence="12">
    <location>
        <begin position="629"/>
        <end position="672"/>
    </location>
</feature>
<keyword evidence="14" id="KW-1185">Reference proteome</keyword>
<dbReference type="PROSITE" id="PS50112">
    <property type="entry name" value="PAS"/>
    <property type="match status" value="1"/>
</dbReference>
<evidence type="ECO:0000256" key="5">
    <source>
        <dbReference type="ARBA" id="ARBA00023015"/>
    </source>
</evidence>
<dbReference type="GO" id="GO:0032922">
    <property type="term" value="P:circadian regulation of gene expression"/>
    <property type="evidence" value="ECO:0007669"/>
    <property type="project" value="TreeGrafter"/>
</dbReference>
<keyword evidence="4" id="KW-0677">Repeat</keyword>
<dbReference type="GO" id="GO:0043153">
    <property type="term" value="P:entrainment of circadian clock by photoperiod"/>
    <property type="evidence" value="ECO:0007669"/>
    <property type="project" value="TreeGrafter"/>
</dbReference>
<dbReference type="PANTHER" id="PTHR11269:SF9">
    <property type="entry name" value="PERIOD CIRCADIAN PROTEIN HOMOLOG 2"/>
    <property type="match status" value="1"/>
</dbReference>
<proteinExistence type="predicted"/>
<dbReference type="Proteomes" id="UP001174136">
    <property type="component" value="Unassembled WGS sequence"/>
</dbReference>
<feature type="compositionally biased region" description="Basic and acidic residues" evidence="11">
    <location>
        <begin position="792"/>
        <end position="802"/>
    </location>
</feature>
<dbReference type="SMART" id="SM00091">
    <property type="entry name" value="PAS"/>
    <property type="match status" value="2"/>
</dbReference>
<feature type="region of interest" description="Disordered" evidence="11">
    <location>
        <begin position="1099"/>
        <end position="1166"/>
    </location>
</feature>
<accession>A0AA47NRC5</accession>
<evidence type="ECO:0000256" key="9">
    <source>
        <dbReference type="ARBA" id="ARBA00039684"/>
    </source>
</evidence>
<evidence type="ECO:0000313" key="13">
    <source>
        <dbReference type="EMBL" id="KAK0135496.1"/>
    </source>
</evidence>
<feature type="region of interest" description="Disordered" evidence="11">
    <location>
        <begin position="1022"/>
        <end position="1042"/>
    </location>
</feature>
<evidence type="ECO:0000256" key="8">
    <source>
        <dbReference type="ARBA" id="ARBA00023242"/>
    </source>
</evidence>
<evidence type="ECO:0000256" key="10">
    <source>
        <dbReference type="ARBA" id="ARBA00042893"/>
    </source>
</evidence>
<evidence type="ECO:0000256" key="7">
    <source>
        <dbReference type="ARBA" id="ARBA00023163"/>
    </source>
</evidence>
<evidence type="ECO:0000256" key="6">
    <source>
        <dbReference type="ARBA" id="ARBA00023108"/>
    </source>
</evidence>
<dbReference type="Gene3D" id="3.30.450.20">
    <property type="entry name" value="PAS domain"/>
    <property type="match status" value="2"/>
</dbReference>
<feature type="region of interest" description="Disordered" evidence="11">
    <location>
        <begin position="260"/>
        <end position="387"/>
    </location>
</feature>
<reference evidence="13" key="1">
    <citation type="journal article" date="2023" name="Front. Mar. Sci.">
        <title>A new Merluccius polli reference genome to investigate the effects of global change in West African waters.</title>
        <authorList>
            <person name="Mateo J.L."/>
            <person name="Blanco-Fernandez C."/>
            <person name="Garcia-Vazquez E."/>
            <person name="Machado-Schiaffino G."/>
        </authorList>
    </citation>
    <scope>NUCLEOTIDE SEQUENCE</scope>
    <source>
        <strain evidence="13">C29</strain>
        <tissue evidence="13">Fin</tissue>
    </source>
</reference>
<organism evidence="13 14">
    <name type="scientific">Merluccius polli</name>
    <name type="common">Benguela hake</name>
    <name type="synonym">Merluccius cadenati</name>
    <dbReference type="NCBI Taxonomy" id="89951"/>
    <lineage>
        <taxon>Eukaryota</taxon>
        <taxon>Metazoa</taxon>
        <taxon>Chordata</taxon>
        <taxon>Craniata</taxon>
        <taxon>Vertebrata</taxon>
        <taxon>Euteleostomi</taxon>
        <taxon>Actinopterygii</taxon>
        <taxon>Neopterygii</taxon>
        <taxon>Teleostei</taxon>
        <taxon>Neoteleostei</taxon>
        <taxon>Acanthomorphata</taxon>
        <taxon>Zeiogadaria</taxon>
        <taxon>Gadariae</taxon>
        <taxon>Gadiformes</taxon>
        <taxon>Gadoidei</taxon>
        <taxon>Merlucciidae</taxon>
        <taxon>Merluccius</taxon>
    </lineage>
</organism>
<dbReference type="SUPFAM" id="SSF55785">
    <property type="entry name" value="PYP-like sensor domain (PAS domain)"/>
    <property type="match status" value="1"/>
</dbReference>
<feature type="compositionally biased region" description="Basic residues" evidence="11">
    <location>
        <begin position="1117"/>
        <end position="1129"/>
    </location>
</feature>
<feature type="compositionally biased region" description="Polar residues" evidence="11">
    <location>
        <begin position="370"/>
        <end position="382"/>
    </location>
</feature>
<evidence type="ECO:0000256" key="1">
    <source>
        <dbReference type="ARBA" id="ARBA00004123"/>
    </source>
</evidence>
<keyword evidence="5" id="KW-0805">Transcription regulation</keyword>
<feature type="compositionally biased region" description="Polar residues" evidence="11">
    <location>
        <begin position="1479"/>
        <end position="1499"/>
    </location>
</feature>
<dbReference type="FunFam" id="3.30.450.20:FF:000004">
    <property type="entry name" value="Period circadian protein homolog 3"/>
    <property type="match status" value="1"/>
</dbReference>
<keyword evidence="8" id="KW-0539">Nucleus</keyword>
<sequence length="1628" mass="176817">MPLLIAHDSVLRLQTGTEITLVVVRLRTNHQHQPRPRPSLAATRTPDTPWFPREEDTAPYIKRVTARRANRRALTFLPAERALTSSNEWRAEAGLREEIETGSETGLGFRADFGELVGEDEAAVTQVSHPLYRTTGISLVDGSSSPTWYPACFLDWLRHIIHLHDPFPLANTLEDNGLIVFLLQANTLDPHSLPTAQRQPCFLISEDLDSKLYRFPGLEDQDGALGCRGVSSCGSMPRGASGCGSMAQLHRMGGYSQGGADLGLASEGSDSSGCLPPASPHGHRSRSLPEEDVEMKSSGSSGSGTESHGNESHGNESRGNQSHGNESTGSSNGNSKDSALLESSGSNKSSNSHSLSPPSSSNAFSLLSSEQDNPSTSGCSSEESAKAKTQKELLKTLKELKLLLPAEKRSKGSTSSTLNTLKYALRCVKQVEANEEYYQLLRINDSQPSGLDVSSYTIEEIDSITSEYTLKNNDIFAVAVSLITGCIVYISDQAASILNCKRDLFKNAKFVEFLTPQDVSVFYSFTTPYRLPSWSMSTGAESSPPDCMQEKSFFCRISGGKECAGDLQYLPFRMTPYLMKVQDSEHTEDQFCCLLLAERVHSGYDAPRIPTDKRVFTTTHTPTCVFQDVDERAVPLLGYLPQDLIGTPVLLHLHPNDRQVMLGIHRKILQFAGQPFDHSSIRFRARNGEYIILDTSWSSFVNPWSRKVSFVIGRHKVRMGPVNEDVFVAPTPTPGETKTIDPDVQEITEQIHKLLLQPVHNTSSTGYSSMTSNDLHISMNSSGESVGHGSKVHPEAEGEGSKAKPRTFQEICKGIHLQKSQEQQLYLASSTKPDAKKPTTTISSSIDGLQRTVAVVRPKESAAPLSWRDAGAVMEESRASFQEELAFNDQTVYSYQQINCLDSVIRYLESCNIPITMKRKCQSSSLTMSSNSDDDKQKDPSSIRVSAEPALLKDQPVHRPLGDADKKPSETATAVVGTSLPLPVPDKPESVVSITSQCSYSSTIVHVGDKKPQPESEIIEEMTDGNQTPGPPPSAVSPPNQERESYKKLGLTKQVLAAHTQKEEQAFLYRFRELRGVTAFKADCSQYLERQRGQIISDAVPAGRAYKQPGEEPTARRGGRNKKTKSKRVKQIESSDSTVSHHRRQQPRRPPLLHQGLNQTSWSPSETSQSAFSMAYPAVMPGYPMQVYPGANSGLGPHADTLLAGYADASQCARVPSCVPTIHAAPYNPAPVVTPVLALILPNYMIPQMPPQQQTFYQADPVGVYPPPQQPAFDPSAFQAQGPYAGQPAYGLQHQFTQGHNPFASHAAASPPTAFSFPPATMPDASKGPSRSSTPQSAVGGREPATSPAPLFQSRCSSPLQLNLLQLEERQDSAVLPPCGQGGNISEREKGGVTGVPVKEKELQQASSPGDGNNSDANSSSSDMMDIFLQEDSRSGTGSATSESTGSGSNGCGTSASDMSKMSASGTSGSGRGSNDSSQYFGSVDSSQTSQKANGQSNDSEARAMEVVQSEQFNNDLQRVLRQDREKLRLLQKNQPHFSEEQRRELMEVHPWLRGCLPKAIDVKVCLCCEDPVEGATTTGQPRLDVGSTKTEMRELSCQRQASEVPQSSAGRSCVCPSQGPVAPPSAS</sequence>
<evidence type="ECO:0000259" key="12">
    <source>
        <dbReference type="PROSITE" id="PS50112"/>
    </source>
</evidence>
<protein>
    <recommendedName>
        <fullName evidence="9">Period circadian protein homolog 2</fullName>
    </recommendedName>
    <alternativeName>
        <fullName evidence="10">Circadian clock protein PERIOD 2</fullName>
    </alternativeName>
</protein>
<dbReference type="GO" id="GO:0000122">
    <property type="term" value="P:negative regulation of transcription by RNA polymerase II"/>
    <property type="evidence" value="ECO:0007669"/>
    <property type="project" value="TreeGrafter"/>
</dbReference>
<dbReference type="GO" id="GO:0005737">
    <property type="term" value="C:cytoplasm"/>
    <property type="evidence" value="ECO:0007669"/>
    <property type="project" value="UniProtKB-SubCell"/>
</dbReference>
<dbReference type="Pfam" id="PF08447">
    <property type="entry name" value="PAS_3"/>
    <property type="match status" value="1"/>
</dbReference>
<dbReference type="InterPro" id="IPR013655">
    <property type="entry name" value="PAS_fold_3"/>
</dbReference>
<evidence type="ECO:0000256" key="3">
    <source>
        <dbReference type="ARBA" id="ARBA00022490"/>
    </source>
</evidence>
<evidence type="ECO:0000256" key="11">
    <source>
        <dbReference type="SAM" id="MobiDB-lite"/>
    </source>
</evidence>
<evidence type="ECO:0000256" key="2">
    <source>
        <dbReference type="ARBA" id="ARBA00004496"/>
    </source>
</evidence>
<feature type="compositionally biased region" description="Low complexity" evidence="11">
    <location>
        <begin position="1407"/>
        <end position="1423"/>
    </location>
</feature>
<evidence type="ECO:0000313" key="14">
    <source>
        <dbReference type="Proteomes" id="UP001174136"/>
    </source>
</evidence>
<dbReference type="GO" id="GO:0005634">
    <property type="term" value="C:nucleus"/>
    <property type="evidence" value="ECO:0007669"/>
    <property type="project" value="UniProtKB-SubCell"/>
</dbReference>
<feature type="compositionally biased region" description="Low complexity" evidence="11">
    <location>
        <begin position="1302"/>
        <end position="1323"/>
    </location>
</feature>
<comment type="caution">
    <text evidence="13">The sequence shown here is derived from an EMBL/GenBank/DDBJ whole genome shotgun (WGS) entry which is preliminary data.</text>
</comment>
<keyword evidence="7" id="KW-0804">Transcription</keyword>
<dbReference type="CDD" id="cd00130">
    <property type="entry name" value="PAS"/>
    <property type="match status" value="1"/>
</dbReference>
<dbReference type="Pfam" id="PF23170">
    <property type="entry name" value="bHLH_PER"/>
    <property type="match status" value="1"/>
</dbReference>
<evidence type="ECO:0000256" key="4">
    <source>
        <dbReference type="ARBA" id="ARBA00022737"/>
    </source>
</evidence>
<dbReference type="InterPro" id="IPR048814">
    <property type="entry name" value="Per1-3_PAS-A"/>
</dbReference>
<dbReference type="GO" id="GO:0000976">
    <property type="term" value="F:transcription cis-regulatory region binding"/>
    <property type="evidence" value="ECO:0007669"/>
    <property type="project" value="TreeGrafter"/>
</dbReference>
<name>A0AA47NRC5_MERPO</name>
<dbReference type="InterPro" id="IPR022728">
    <property type="entry name" value="Period_circadian-like_C"/>
</dbReference>
<feature type="compositionally biased region" description="Polar residues" evidence="11">
    <location>
        <begin position="1598"/>
        <end position="1611"/>
    </location>
</feature>
<dbReference type="Pfam" id="PF21353">
    <property type="entry name" value="Per3-like_PAS-A"/>
    <property type="match status" value="1"/>
</dbReference>
<feature type="compositionally biased region" description="Low complexity" evidence="11">
    <location>
        <begin position="297"/>
        <end position="307"/>
    </location>
</feature>
<feature type="region of interest" description="Disordered" evidence="11">
    <location>
        <begin position="1302"/>
        <end position="1354"/>
    </location>
</feature>
<feature type="compositionally biased region" description="Low complexity" evidence="11">
    <location>
        <begin position="322"/>
        <end position="369"/>
    </location>
</feature>
<gene>
    <name evidence="13" type="primary">PER2_1</name>
    <name evidence="13" type="ORF">N1851_028646</name>
</gene>
<dbReference type="InterPro" id="IPR035965">
    <property type="entry name" value="PAS-like_dom_sf"/>
</dbReference>
<comment type="subcellular location">
    <subcellularLocation>
        <location evidence="2">Cytoplasm</location>
    </subcellularLocation>
    <subcellularLocation>
        <location evidence="1">Nucleus</location>
    </subcellularLocation>
</comment>
<feature type="region of interest" description="Disordered" evidence="11">
    <location>
        <begin position="922"/>
        <end position="981"/>
    </location>
</feature>
<dbReference type="InterPro" id="IPR000014">
    <property type="entry name" value="PAS"/>
</dbReference>
<keyword evidence="3" id="KW-0963">Cytoplasm</keyword>
<feature type="compositionally biased region" description="Basic and acidic residues" evidence="11">
    <location>
        <begin position="955"/>
        <end position="969"/>
    </location>
</feature>
<feature type="region of interest" description="Disordered" evidence="11">
    <location>
        <begin position="779"/>
        <end position="804"/>
    </location>
</feature>
<dbReference type="InterPro" id="IPR050760">
    <property type="entry name" value="Period_circadian_regulator"/>
</dbReference>
<feature type="region of interest" description="Disordered" evidence="11">
    <location>
        <begin position="1402"/>
        <end position="1502"/>
    </location>
</feature>
<dbReference type="GO" id="GO:0001222">
    <property type="term" value="F:transcription corepressor binding"/>
    <property type="evidence" value="ECO:0007669"/>
    <property type="project" value="TreeGrafter"/>
</dbReference>
<keyword evidence="6" id="KW-0090">Biological rhythms</keyword>
<dbReference type="InterPro" id="IPR057310">
    <property type="entry name" value="PER1-3_bHLH"/>
</dbReference>